<dbReference type="EMBL" id="KB469301">
    <property type="protein sequence ID" value="EPQ55551.1"/>
    <property type="molecule type" value="Genomic_DNA"/>
</dbReference>
<dbReference type="KEGG" id="gtr:GLOTRDRAFT_128780"/>
<evidence type="ECO:0000313" key="2">
    <source>
        <dbReference type="Proteomes" id="UP000030669"/>
    </source>
</evidence>
<evidence type="ECO:0000313" key="1">
    <source>
        <dbReference type="EMBL" id="EPQ55551.1"/>
    </source>
</evidence>
<dbReference type="GeneID" id="19301785"/>
<gene>
    <name evidence="1" type="ORF">GLOTRDRAFT_128780</name>
</gene>
<accession>S7Q666</accession>
<dbReference type="AlphaFoldDB" id="S7Q666"/>
<reference evidence="1 2" key="1">
    <citation type="journal article" date="2012" name="Science">
        <title>The Paleozoic origin of enzymatic lignin decomposition reconstructed from 31 fungal genomes.</title>
        <authorList>
            <person name="Floudas D."/>
            <person name="Binder M."/>
            <person name="Riley R."/>
            <person name="Barry K."/>
            <person name="Blanchette R.A."/>
            <person name="Henrissat B."/>
            <person name="Martinez A.T."/>
            <person name="Otillar R."/>
            <person name="Spatafora J.W."/>
            <person name="Yadav J.S."/>
            <person name="Aerts A."/>
            <person name="Benoit I."/>
            <person name="Boyd A."/>
            <person name="Carlson A."/>
            <person name="Copeland A."/>
            <person name="Coutinho P.M."/>
            <person name="de Vries R.P."/>
            <person name="Ferreira P."/>
            <person name="Findley K."/>
            <person name="Foster B."/>
            <person name="Gaskell J."/>
            <person name="Glotzer D."/>
            <person name="Gorecki P."/>
            <person name="Heitman J."/>
            <person name="Hesse C."/>
            <person name="Hori C."/>
            <person name="Igarashi K."/>
            <person name="Jurgens J.A."/>
            <person name="Kallen N."/>
            <person name="Kersten P."/>
            <person name="Kohler A."/>
            <person name="Kuees U."/>
            <person name="Kumar T.K.A."/>
            <person name="Kuo A."/>
            <person name="LaButti K."/>
            <person name="Larrondo L.F."/>
            <person name="Lindquist E."/>
            <person name="Ling A."/>
            <person name="Lombard V."/>
            <person name="Lucas S."/>
            <person name="Lundell T."/>
            <person name="Martin R."/>
            <person name="McLaughlin D.J."/>
            <person name="Morgenstern I."/>
            <person name="Morin E."/>
            <person name="Murat C."/>
            <person name="Nagy L.G."/>
            <person name="Nolan M."/>
            <person name="Ohm R.A."/>
            <person name="Patyshakuliyeva A."/>
            <person name="Rokas A."/>
            <person name="Ruiz-Duenas F.J."/>
            <person name="Sabat G."/>
            <person name="Salamov A."/>
            <person name="Samejima M."/>
            <person name="Schmutz J."/>
            <person name="Slot J.C."/>
            <person name="St John F."/>
            <person name="Stenlid J."/>
            <person name="Sun H."/>
            <person name="Sun S."/>
            <person name="Syed K."/>
            <person name="Tsang A."/>
            <person name="Wiebenga A."/>
            <person name="Young D."/>
            <person name="Pisabarro A."/>
            <person name="Eastwood D.C."/>
            <person name="Martin F."/>
            <person name="Cullen D."/>
            <person name="Grigoriev I.V."/>
            <person name="Hibbett D.S."/>
        </authorList>
    </citation>
    <scope>NUCLEOTIDE SEQUENCE [LARGE SCALE GENOMIC DNA]</scope>
    <source>
        <strain evidence="1 2">ATCC 11539</strain>
    </source>
</reference>
<dbReference type="Proteomes" id="UP000030669">
    <property type="component" value="Unassembled WGS sequence"/>
</dbReference>
<organism evidence="1 2">
    <name type="scientific">Gloeophyllum trabeum (strain ATCC 11539 / FP-39264 / Madison 617)</name>
    <name type="common">Brown rot fungus</name>
    <dbReference type="NCBI Taxonomy" id="670483"/>
    <lineage>
        <taxon>Eukaryota</taxon>
        <taxon>Fungi</taxon>
        <taxon>Dikarya</taxon>
        <taxon>Basidiomycota</taxon>
        <taxon>Agaricomycotina</taxon>
        <taxon>Agaricomycetes</taxon>
        <taxon>Gloeophyllales</taxon>
        <taxon>Gloeophyllaceae</taxon>
        <taxon>Gloeophyllum</taxon>
    </lineage>
</organism>
<dbReference type="RefSeq" id="XP_007865631.1">
    <property type="nucleotide sequence ID" value="XM_007867440.1"/>
</dbReference>
<dbReference type="HOGENOM" id="CLU_3068873_0_0_1"/>
<sequence length="53" mass="6056">MAELYIFMAAVVRLFEAEIPTDKDRIDLLEHYGSVPVGYDCPAIFHRIAETID</sequence>
<proteinExistence type="predicted"/>
<name>S7Q666_GLOTA</name>
<protein>
    <submittedName>
        <fullName evidence="1">Uncharacterized protein</fullName>
    </submittedName>
</protein>
<keyword evidence="2" id="KW-1185">Reference proteome</keyword>